<reference evidence="3" key="1">
    <citation type="journal article" date="2021" name="bioRxiv">
        <title>Whole Genome Assembly and Annotation of Northern Wild Rice, Zizania palustris L., Supports a Whole Genome Duplication in the Zizania Genus.</title>
        <authorList>
            <person name="Haas M."/>
            <person name="Kono T."/>
            <person name="Macchietto M."/>
            <person name="Millas R."/>
            <person name="McGilp L."/>
            <person name="Shao M."/>
            <person name="Duquette J."/>
            <person name="Hirsch C.N."/>
            <person name="Kimball J."/>
        </authorList>
    </citation>
    <scope>NUCLEOTIDE SEQUENCE</scope>
    <source>
        <tissue evidence="3">Fresh leaf tissue</tissue>
    </source>
</reference>
<dbReference type="OrthoDB" id="1865198at2759"/>
<feature type="compositionally biased region" description="Basic and acidic residues" evidence="1">
    <location>
        <begin position="190"/>
        <end position="199"/>
    </location>
</feature>
<evidence type="ECO:0000259" key="2">
    <source>
        <dbReference type="PROSITE" id="PS50090"/>
    </source>
</evidence>
<evidence type="ECO:0000313" key="3">
    <source>
        <dbReference type="EMBL" id="KAG8070809.1"/>
    </source>
</evidence>
<feature type="compositionally biased region" description="Acidic residues" evidence="1">
    <location>
        <begin position="213"/>
        <end position="225"/>
    </location>
</feature>
<feature type="compositionally biased region" description="Low complexity" evidence="1">
    <location>
        <begin position="8"/>
        <end position="22"/>
    </location>
</feature>
<feature type="compositionally biased region" description="Basic and acidic residues" evidence="1">
    <location>
        <begin position="247"/>
        <end position="271"/>
    </location>
</feature>
<sequence>MSNAGDPAGAAGAAAAAAAAAASTPSGRAPRLPRWTRQEILVLIEGKRVVEGRGGRGGRGRVAAAAAAAAAGEGEAVALEPKWAAVAEYCRRHGVERGPVQCRKRWSNLAGDYKKIKEWERAAEAAGEPSFWAMRNDARRERRLPGFFDREVYDILDGRGRALVAAPSGGNAAEEEETARVLEEEEEETGKEKKTRVEETVFDSGRPVAEESLFSEDEEEEEEEAPAAAAAPAQAPPQAVIALPISEKPEASTQRRTEQGHQGTEKGKQPEQHGASRGSPPSPPLQQPQQQQGGQKRRRTDEDDGGSRELQSKLVEILDRNSRMVAAQLEAQNVNCQLDREQRRSQADSLVVVLGRLADALGRIADKL</sequence>
<dbReference type="PANTHER" id="PTHR47211:SF2">
    <property type="entry name" value="TRIHELIX TRANSCRIPTION FACTOR ASR3"/>
    <property type="match status" value="1"/>
</dbReference>
<protein>
    <recommendedName>
        <fullName evidence="2">Myb-like domain-containing protein</fullName>
    </recommendedName>
</protein>
<name>A0A8J5T716_ZIZPA</name>
<evidence type="ECO:0000256" key="1">
    <source>
        <dbReference type="SAM" id="MobiDB-lite"/>
    </source>
</evidence>
<comment type="caution">
    <text evidence="3">The sequence shown here is derived from an EMBL/GenBank/DDBJ whole genome shotgun (WGS) entry which is preliminary data.</text>
</comment>
<feature type="compositionally biased region" description="Acidic residues" evidence="1">
    <location>
        <begin position="173"/>
        <end position="189"/>
    </location>
</feature>
<dbReference type="InterPro" id="IPR001005">
    <property type="entry name" value="SANT/Myb"/>
</dbReference>
<organism evidence="3 4">
    <name type="scientific">Zizania palustris</name>
    <name type="common">Northern wild rice</name>
    <dbReference type="NCBI Taxonomy" id="103762"/>
    <lineage>
        <taxon>Eukaryota</taxon>
        <taxon>Viridiplantae</taxon>
        <taxon>Streptophyta</taxon>
        <taxon>Embryophyta</taxon>
        <taxon>Tracheophyta</taxon>
        <taxon>Spermatophyta</taxon>
        <taxon>Magnoliopsida</taxon>
        <taxon>Liliopsida</taxon>
        <taxon>Poales</taxon>
        <taxon>Poaceae</taxon>
        <taxon>BOP clade</taxon>
        <taxon>Oryzoideae</taxon>
        <taxon>Oryzeae</taxon>
        <taxon>Zizaniinae</taxon>
        <taxon>Zizania</taxon>
    </lineage>
</organism>
<feature type="compositionally biased region" description="Low complexity" evidence="1">
    <location>
        <begin position="226"/>
        <end position="239"/>
    </location>
</feature>
<gene>
    <name evidence="3" type="ORF">GUJ93_ZPchr0006g41115</name>
</gene>
<dbReference type="PROSITE" id="PS50090">
    <property type="entry name" value="MYB_LIKE"/>
    <property type="match status" value="1"/>
</dbReference>
<accession>A0A8J5T716</accession>
<dbReference type="Proteomes" id="UP000729402">
    <property type="component" value="Unassembled WGS sequence"/>
</dbReference>
<feature type="compositionally biased region" description="Basic and acidic residues" evidence="1">
    <location>
        <begin position="299"/>
        <end position="311"/>
    </location>
</feature>
<dbReference type="AlphaFoldDB" id="A0A8J5T716"/>
<proteinExistence type="predicted"/>
<reference evidence="3" key="2">
    <citation type="submission" date="2021-02" db="EMBL/GenBank/DDBJ databases">
        <authorList>
            <person name="Kimball J.A."/>
            <person name="Haas M.W."/>
            <person name="Macchietto M."/>
            <person name="Kono T."/>
            <person name="Duquette J."/>
            <person name="Shao M."/>
        </authorList>
    </citation>
    <scope>NUCLEOTIDE SEQUENCE</scope>
    <source>
        <tissue evidence="3">Fresh leaf tissue</tissue>
    </source>
</reference>
<dbReference type="EMBL" id="JAAALK010000283">
    <property type="protein sequence ID" value="KAG8070809.1"/>
    <property type="molecule type" value="Genomic_DNA"/>
</dbReference>
<feature type="region of interest" description="Disordered" evidence="1">
    <location>
        <begin position="1"/>
        <end position="31"/>
    </location>
</feature>
<feature type="domain" description="Myb-like" evidence="2">
    <location>
        <begin position="34"/>
        <end position="110"/>
    </location>
</feature>
<dbReference type="PANTHER" id="PTHR47211">
    <property type="entry name" value="TRIHELIX TRANSCRIPTION FACTOR ASR3"/>
    <property type="match status" value="1"/>
</dbReference>
<dbReference type="InterPro" id="IPR044822">
    <property type="entry name" value="Myb_DNA-bind_4"/>
</dbReference>
<feature type="region of interest" description="Disordered" evidence="1">
    <location>
        <begin position="165"/>
        <end position="311"/>
    </location>
</feature>
<keyword evidence="4" id="KW-1185">Reference proteome</keyword>
<evidence type="ECO:0000313" key="4">
    <source>
        <dbReference type="Proteomes" id="UP000729402"/>
    </source>
</evidence>
<dbReference type="Pfam" id="PF13837">
    <property type="entry name" value="Myb_DNA-bind_4"/>
    <property type="match status" value="1"/>
</dbReference>